<comment type="caution">
    <text evidence="2">The sequence shown here is derived from an EMBL/GenBank/DDBJ whole genome shotgun (WGS) entry which is preliminary data.</text>
</comment>
<evidence type="ECO:0000256" key="1">
    <source>
        <dbReference type="SAM" id="MobiDB-lite"/>
    </source>
</evidence>
<feature type="non-terminal residue" evidence="2">
    <location>
        <position position="1"/>
    </location>
</feature>
<feature type="non-terminal residue" evidence="2">
    <location>
        <position position="428"/>
    </location>
</feature>
<gene>
    <name evidence="2" type="ORF">BDFB_006132</name>
</gene>
<dbReference type="EMBL" id="QDEB01034072">
    <property type="protein sequence ID" value="RZC39476.1"/>
    <property type="molecule type" value="Genomic_DNA"/>
</dbReference>
<sequence length="428" mass="48676">DLKHDCAFLKKFDARNKVWKDIDGRKSSKNKKAVRCNFLLHPKQLSSDSEGSSGLNSPKKFLSNTIIKNSSLDESSNNLTDNVKKKVPHSMLAETCRIINDEDGDFCVESSIGDGVLKSSEILQDTKNTVTNSNISVAHVRKLQKHRPGSVRFENFDKKFTNLVEKILKSLNSIRVMMEKGIPPPDGEEDCARRMKRLQEFSARFSRVYLYPLLRQMDELSTPDKMSSVVINQKILYAQQVIMQGLQAYYNHLPSSVGKCCSDKLRSLLDQTLYLCQLFGLLKKDGSSENNEFINAMRTQSELLLEALNTFDMKIIEKNRKSNDPNAGKKKTKPQNNKMKSKLSMYTVTAAFRKDNEWKKAVEALAKKKPPVEKPHIVNLPSKIKLFPKRSSTLFKITTPRRSPVREDDIRTMVEMESELPAPPNTGE</sequence>
<protein>
    <submittedName>
        <fullName evidence="2">Uncharacterized protein</fullName>
    </submittedName>
</protein>
<keyword evidence="3" id="KW-1185">Reference proteome</keyword>
<feature type="region of interest" description="Disordered" evidence="1">
    <location>
        <begin position="318"/>
        <end position="338"/>
    </location>
</feature>
<organism evidence="2 3">
    <name type="scientific">Asbolus verrucosus</name>
    <name type="common">Desert ironclad beetle</name>
    <dbReference type="NCBI Taxonomy" id="1661398"/>
    <lineage>
        <taxon>Eukaryota</taxon>
        <taxon>Metazoa</taxon>
        <taxon>Ecdysozoa</taxon>
        <taxon>Arthropoda</taxon>
        <taxon>Hexapoda</taxon>
        <taxon>Insecta</taxon>
        <taxon>Pterygota</taxon>
        <taxon>Neoptera</taxon>
        <taxon>Endopterygota</taxon>
        <taxon>Coleoptera</taxon>
        <taxon>Polyphaga</taxon>
        <taxon>Cucujiformia</taxon>
        <taxon>Tenebrionidae</taxon>
        <taxon>Pimeliinae</taxon>
        <taxon>Asbolus</taxon>
    </lineage>
</organism>
<evidence type="ECO:0000313" key="3">
    <source>
        <dbReference type="Proteomes" id="UP000292052"/>
    </source>
</evidence>
<evidence type="ECO:0000313" key="2">
    <source>
        <dbReference type="EMBL" id="RZC39476.1"/>
    </source>
</evidence>
<name>A0A482W350_ASBVE</name>
<dbReference type="AlphaFoldDB" id="A0A482W350"/>
<reference evidence="2 3" key="1">
    <citation type="submission" date="2017-03" db="EMBL/GenBank/DDBJ databases">
        <title>Genome of the blue death feigning beetle - Asbolus verrucosus.</title>
        <authorList>
            <person name="Rider S.D."/>
        </authorList>
    </citation>
    <scope>NUCLEOTIDE SEQUENCE [LARGE SCALE GENOMIC DNA]</scope>
    <source>
        <strain evidence="2">Butters</strain>
        <tissue evidence="2">Head and leg muscle</tissue>
    </source>
</reference>
<accession>A0A482W350</accession>
<dbReference type="STRING" id="1661398.A0A482W350"/>
<dbReference type="Proteomes" id="UP000292052">
    <property type="component" value="Unassembled WGS sequence"/>
</dbReference>
<proteinExistence type="predicted"/>
<dbReference type="OrthoDB" id="8193942at2759"/>